<name>A0A179IIU1_CORDF</name>
<dbReference type="PANTHER" id="PTHR11010:SF23">
    <property type="entry name" value="SERINE PEPTIDASE"/>
    <property type="match status" value="1"/>
</dbReference>
<dbReference type="Pfam" id="PF05577">
    <property type="entry name" value="Peptidase_S28"/>
    <property type="match status" value="1"/>
</dbReference>
<dbReference type="OrthoDB" id="1735038at2759"/>
<keyword evidence="4" id="KW-0378">Hydrolase</keyword>
<comment type="caution">
    <text evidence="6">The sequence shown here is derived from an EMBL/GenBank/DDBJ whole genome shotgun (WGS) entry which is preliminary data.</text>
</comment>
<dbReference type="GO" id="GO:0070008">
    <property type="term" value="F:serine-type exopeptidase activity"/>
    <property type="evidence" value="ECO:0007669"/>
    <property type="project" value="InterPro"/>
</dbReference>
<dbReference type="PANTHER" id="PTHR11010">
    <property type="entry name" value="PROTEASE S28 PRO-X CARBOXYPEPTIDASE-RELATED"/>
    <property type="match status" value="1"/>
</dbReference>
<dbReference type="EMBL" id="LUKN01001047">
    <property type="protein sequence ID" value="OAR01670.1"/>
    <property type="molecule type" value="Genomic_DNA"/>
</dbReference>
<keyword evidence="5" id="KW-0325">Glycoprotein</keyword>
<evidence type="ECO:0000256" key="1">
    <source>
        <dbReference type="ARBA" id="ARBA00011079"/>
    </source>
</evidence>
<reference evidence="6 7" key="1">
    <citation type="submission" date="2016-03" db="EMBL/GenBank/DDBJ databases">
        <title>Fine-scale spatial genetic structure of a fungal parasite of coffee scale insects.</title>
        <authorList>
            <person name="Jackson D."/>
            <person name="Zemenick K.A."/>
            <person name="Malloure B."/>
            <person name="Quandt C.A."/>
            <person name="James T.Y."/>
        </authorList>
    </citation>
    <scope>NUCLEOTIDE SEQUENCE [LARGE SCALE GENOMIC DNA]</scope>
    <source>
        <strain evidence="6 7">UM487</strain>
    </source>
</reference>
<dbReference type="Proteomes" id="UP000243081">
    <property type="component" value="Unassembled WGS sequence"/>
</dbReference>
<sequence>MTLGQPDGYTSAFVYKRRVVSSAPPAESIFRPQHLAAIVRGSAMRLSILTAVLGFAGGGEALRGPMPIKSTKAMTRMLGAGDERKQSTAHATMAYFDQLIDHSRPELGTFKQRYYYSTDYWQGPGSPISMEAPSESPLELEDVHLTNKTMAGLIAQSLRGAAVILEHRFYGSSRPRQQAAQDTEYLQPLTLENSIGDLVYFARNAKLPFDPERGSRPDKGAMDALRLLVRGRAVGVDREDCACAVVEARSSLWQYFEVIEEAMPRNCSADWKRVMAHIDEVLMHGSASDKGQLKQKMGVENYTDMTTAEFATQWLGTWQDQQYGSGYSEFFQMCDYLEACRNQLPEEYEPAPGPDSIGLEKALGGYFRGLQGLDEVAIHGGPVLESEFLYPWSWQLCNEPFEWWPTERPGRPLHVTTGYDTETSLRQAVCIDAFPDVGKYKVGVKMGRNEHAVNRLTSGWRNHNATRLVWVNADLDPWLYATVSSPDRPGGPLQSTEDAPVYMLRGGSHCNDFPTQNAAVNEDARIMFDGVATNMKRWATEFYKQHNVTRTF</sequence>
<protein>
    <submittedName>
        <fullName evidence="6">Uncharacterized protein</fullName>
    </submittedName>
</protein>
<dbReference type="AlphaFoldDB" id="A0A179IIU1"/>
<evidence type="ECO:0000256" key="4">
    <source>
        <dbReference type="ARBA" id="ARBA00022801"/>
    </source>
</evidence>
<evidence type="ECO:0000256" key="5">
    <source>
        <dbReference type="ARBA" id="ARBA00023180"/>
    </source>
</evidence>
<accession>A0A179IIU1</accession>
<evidence type="ECO:0000256" key="2">
    <source>
        <dbReference type="ARBA" id="ARBA00022670"/>
    </source>
</evidence>
<evidence type="ECO:0000313" key="6">
    <source>
        <dbReference type="EMBL" id="OAR01670.1"/>
    </source>
</evidence>
<dbReference type="Gene3D" id="3.40.50.1820">
    <property type="entry name" value="alpha/beta hydrolase"/>
    <property type="match status" value="2"/>
</dbReference>
<comment type="similarity">
    <text evidence="1">Belongs to the peptidase S28 family.</text>
</comment>
<dbReference type="OMA" id="PCIESRY"/>
<evidence type="ECO:0000256" key="3">
    <source>
        <dbReference type="ARBA" id="ARBA00022729"/>
    </source>
</evidence>
<dbReference type="InterPro" id="IPR008758">
    <property type="entry name" value="Peptidase_S28"/>
</dbReference>
<keyword evidence="2" id="KW-0645">Protease</keyword>
<dbReference type="GO" id="GO:0008239">
    <property type="term" value="F:dipeptidyl-peptidase activity"/>
    <property type="evidence" value="ECO:0007669"/>
    <property type="project" value="TreeGrafter"/>
</dbReference>
<proteinExistence type="inferred from homology"/>
<keyword evidence="3" id="KW-0732">Signal</keyword>
<dbReference type="InterPro" id="IPR029058">
    <property type="entry name" value="AB_hydrolase_fold"/>
</dbReference>
<keyword evidence="7" id="KW-1185">Reference proteome</keyword>
<dbReference type="GO" id="GO:0006508">
    <property type="term" value="P:proteolysis"/>
    <property type="evidence" value="ECO:0007669"/>
    <property type="project" value="UniProtKB-KW"/>
</dbReference>
<evidence type="ECO:0000313" key="7">
    <source>
        <dbReference type="Proteomes" id="UP000243081"/>
    </source>
</evidence>
<gene>
    <name evidence="6" type="ORF">LLEC1_03981</name>
</gene>
<organism evidence="6 7">
    <name type="scientific">Cordyceps confragosa</name>
    <name type="common">Lecanicillium lecanii</name>
    <dbReference type="NCBI Taxonomy" id="2714763"/>
    <lineage>
        <taxon>Eukaryota</taxon>
        <taxon>Fungi</taxon>
        <taxon>Dikarya</taxon>
        <taxon>Ascomycota</taxon>
        <taxon>Pezizomycotina</taxon>
        <taxon>Sordariomycetes</taxon>
        <taxon>Hypocreomycetidae</taxon>
        <taxon>Hypocreales</taxon>
        <taxon>Cordycipitaceae</taxon>
        <taxon>Akanthomyces</taxon>
    </lineage>
</organism>